<name>A0ABS5U628_9BACT</name>
<gene>
    <name evidence="2" type="ORF">KJB30_04920</name>
</gene>
<dbReference type="Proteomes" id="UP000784128">
    <property type="component" value="Unassembled WGS sequence"/>
</dbReference>
<evidence type="ECO:0000313" key="3">
    <source>
        <dbReference type="Proteomes" id="UP000784128"/>
    </source>
</evidence>
<feature type="region of interest" description="Disordered" evidence="1">
    <location>
        <begin position="79"/>
        <end position="99"/>
    </location>
</feature>
<protein>
    <submittedName>
        <fullName evidence="2">Uncharacterized protein</fullName>
    </submittedName>
</protein>
<feature type="compositionally biased region" description="Basic residues" evidence="1">
    <location>
        <begin position="90"/>
        <end position="99"/>
    </location>
</feature>
<proteinExistence type="predicted"/>
<keyword evidence="3" id="KW-1185">Reference proteome</keyword>
<evidence type="ECO:0000313" key="2">
    <source>
        <dbReference type="EMBL" id="MBT1071112.1"/>
    </source>
</evidence>
<accession>A0ABS5U628</accession>
<organism evidence="2 3">
    <name type="scientific">Pelotalea chapellei</name>
    <dbReference type="NCBI Taxonomy" id="44671"/>
    <lineage>
        <taxon>Bacteria</taxon>
        <taxon>Pseudomonadati</taxon>
        <taxon>Thermodesulfobacteriota</taxon>
        <taxon>Desulfuromonadia</taxon>
        <taxon>Geobacterales</taxon>
        <taxon>Geobacteraceae</taxon>
        <taxon>Pelotalea</taxon>
    </lineage>
</organism>
<dbReference type="EMBL" id="JAHDYS010000003">
    <property type="protein sequence ID" value="MBT1071112.1"/>
    <property type="molecule type" value="Genomic_DNA"/>
</dbReference>
<evidence type="ECO:0000256" key="1">
    <source>
        <dbReference type="SAM" id="MobiDB-lite"/>
    </source>
</evidence>
<reference evidence="2 3" key="1">
    <citation type="submission" date="2021-05" db="EMBL/GenBank/DDBJ databases">
        <title>The draft genome of Geobacter chapellei DSM 13688.</title>
        <authorList>
            <person name="Xu Z."/>
            <person name="Masuda Y."/>
            <person name="Itoh H."/>
            <person name="Senoo K."/>
        </authorList>
    </citation>
    <scope>NUCLEOTIDE SEQUENCE [LARGE SCALE GENOMIC DNA]</scope>
    <source>
        <strain evidence="2 3">DSM 13688</strain>
    </source>
</reference>
<comment type="caution">
    <text evidence="2">The sequence shown here is derived from an EMBL/GenBank/DDBJ whole genome shotgun (WGS) entry which is preliminary data.</text>
</comment>
<sequence length="99" mass="11537">MDNDKVRLENRLKEAGIQLDAAKFQSDYNMLQKIADALNDKNIAKAKNIFHLHKFSFSVTEEQAKKLWEIGMDQDILPQHKTRLDSESTKKKKKKGKKH</sequence>